<accession>B0DQB4</accession>
<dbReference type="InParanoid" id="B0DQB4"/>
<organism evidence="3">
    <name type="scientific">Laccaria bicolor (strain S238N-H82 / ATCC MYA-4686)</name>
    <name type="common">Bicoloured deceiver</name>
    <name type="synonym">Laccaria laccata var. bicolor</name>
    <dbReference type="NCBI Taxonomy" id="486041"/>
    <lineage>
        <taxon>Eukaryota</taxon>
        <taxon>Fungi</taxon>
        <taxon>Dikarya</taxon>
        <taxon>Basidiomycota</taxon>
        <taxon>Agaricomycotina</taxon>
        <taxon>Agaricomycetes</taxon>
        <taxon>Agaricomycetidae</taxon>
        <taxon>Agaricales</taxon>
        <taxon>Agaricineae</taxon>
        <taxon>Hydnangiaceae</taxon>
        <taxon>Laccaria</taxon>
    </lineage>
</organism>
<keyword evidence="3" id="KW-1185">Reference proteome</keyword>
<feature type="region of interest" description="Disordered" evidence="1">
    <location>
        <begin position="105"/>
        <end position="201"/>
    </location>
</feature>
<dbReference type="Proteomes" id="UP000001194">
    <property type="component" value="Unassembled WGS sequence"/>
</dbReference>
<evidence type="ECO:0000313" key="2">
    <source>
        <dbReference type="EMBL" id="EDR03264.1"/>
    </source>
</evidence>
<name>B0DQB4_LACBS</name>
<dbReference type="EMBL" id="DS547125">
    <property type="protein sequence ID" value="EDR03264.1"/>
    <property type="molecule type" value="Genomic_DNA"/>
</dbReference>
<feature type="compositionally biased region" description="Gly residues" evidence="1">
    <location>
        <begin position="132"/>
        <end position="154"/>
    </location>
</feature>
<reference evidence="2 3" key="1">
    <citation type="journal article" date="2008" name="Nature">
        <title>The genome of Laccaria bicolor provides insights into mycorrhizal symbiosis.</title>
        <authorList>
            <person name="Martin F."/>
            <person name="Aerts A."/>
            <person name="Ahren D."/>
            <person name="Brun A."/>
            <person name="Danchin E.G.J."/>
            <person name="Duchaussoy F."/>
            <person name="Gibon J."/>
            <person name="Kohler A."/>
            <person name="Lindquist E."/>
            <person name="Pereda V."/>
            <person name="Salamov A."/>
            <person name="Shapiro H.J."/>
            <person name="Wuyts J."/>
            <person name="Blaudez D."/>
            <person name="Buee M."/>
            <person name="Brokstein P."/>
            <person name="Canbaeck B."/>
            <person name="Cohen D."/>
            <person name="Courty P.E."/>
            <person name="Coutinho P.M."/>
            <person name="Delaruelle C."/>
            <person name="Detter J.C."/>
            <person name="Deveau A."/>
            <person name="DiFazio S."/>
            <person name="Duplessis S."/>
            <person name="Fraissinet-Tachet L."/>
            <person name="Lucic E."/>
            <person name="Frey-Klett P."/>
            <person name="Fourrey C."/>
            <person name="Feussner I."/>
            <person name="Gay G."/>
            <person name="Grimwood J."/>
            <person name="Hoegger P.J."/>
            <person name="Jain P."/>
            <person name="Kilaru S."/>
            <person name="Labbe J."/>
            <person name="Lin Y.C."/>
            <person name="Legue V."/>
            <person name="Le Tacon F."/>
            <person name="Marmeisse R."/>
            <person name="Melayah D."/>
            <person name="Montanini B."/>
            <person name="Muratet M."/>
            <person name="Nehls U."/>
            <person name="Niculita-Hirzel H."/>
            <person name="Oudot-Le Secq M.P."/>
            <person name="Peter M."/>
            <person name="Quesneville H."/>
            <person name="Rajashekar B."/>
            <person name="Reich M."/>
            <person name="Rouhier N."/>
            <person name="Schmutz J."/>
            <person name="Yin T."/>
            <person name="Chalot M."/>
            <person name="Henrissat B."/>
            <person name="Kuees U."/>
            <person name="Lucas S."/>
            <person name="Van de Peer Y."/>
            <person name="Podila G.K."/>
            <person name="Polle A."/>
            <person name="Pukkila P.J."/>
            <person name="Richardson P.M."/>
            <person name="Rouze P."/>
            <person name="Sanders I.R."/>
            <person name="Stajich J.E."/>
            <person name="Tunlid A."/>
            <person name="Tuskan G."/>
            <person name="Grigoriev I.V."/>
        </authorList>
    </citation>
    <scope>NUCLEOTIDE SEQUENCE [LARGE SCALE GENOMIC DNA]</scope>
    <source>
        <strain evidence="3">S238N-H82 / ATCC MYA-4686</strain>
    </source>
</reference>
<evidence type="ECO:0000256" key="1">
    <source>
        <dbReference type="SAM" id="MobiDB-lite"/>
    </source>
</evidence>
<gene>
    <name evidence="2" type="ORF">LACBIDRAFT_307506</name>
</gene>
<dbReference type="GeneID" id="6081694"/>
<evidence type="ECO:0000313" key="3">
    <source>
        <dbReference type="Proteomes" id="UP000001194"/>
    </source>
</evidence>
<feature type="compositionally biased region" description="Acidic residues" evidence="1">
    <location>
        <begin position="109"/>
        <end position="131"/>
    </location>
</feature>
<proteinExistence type="predicted"/>
<dbReference type="HOGENOM" id="CLU_079686_0_0_1"/>
<dbReference type="AlphaFoldDB" id="B0DQB4"/>
<dbReference type="OrthoDB" id="3065176at2759"/>
<sequence length="304" mass="33624">MNVYLTGNQYSITNSLSNLFTLRWDLRLGLFDQAAFVIVPKLGKLVVHFLIPTQSAERYHNVQFDLKNSLSHEALYARFAWALMDIVKGSTVALKKDFRFLTASGTDDRADDSDGDEDGGWDEGGGADEYDSGGGEEGGGRSGGGRGGGRGGRGGVKRKREYENEDDEIHDDMGTTSDPGSGRRRSGSHVTSDACPREGRAWPTSHLPELYADVIEPDGSQLLLDSEARELEEDMKKASRTLPFFVDPNVKVPADYYEEITWYPGSAIVERRKQAYLDAHPQIRAHSDQLLPADYNLSDDENLV</sequence>
<protein>
    <submittedName>
        <fullName evidence="2">Predicted protein</fullName>
    </submittedName>
</protein>
<dbReference type="RefSeq" id="XP_001886060.1">
    <property type="nucleotide sequence ID" value="XM_001886025.1"/>
</dbReference>
<dbReference type="KEGG" id="lbc:LACBIDRAFT_307506"/>